<feature type="domain" description="RabBD" evidence="14">
    <location>
        <begin position="22"/>
        <end position="182"/>
    </location>
</feature>
<feature type="compositionally biased region" description="Polar residues" evidence="10">
    <location>
        <begin position="183"/>
        <end position="199"/>
    </location>
</feature>
<keyword evidence="6" id="KW-0862">Zinc</keyword>
<dbReference type="InterPro" id="IPR010911">
    <property type="entry name" value="Rab_BD"/>
</dbReference>
<keyword evidence="1" id="KW-0597">Phosphoprotein</keyword>
<proteinExistence type="predicted"/>
<keyword evidence="5" id="KW-0221">Differentiation</keyword>
<dbReference type="InterPro" id="IPR017455">
    <property type="entry name" value="Znf_FYVE-rel"/>
</dbReference>
<keyword evidence="4 9" id="KW-0863">Zinc-finger</keyword>
<evidence type="ECO:0000256" key="4">
    <source>
        <dbReference type="ARBA" id="ARBA00022771"/>
    </source>
</evidence>
<feature type="domain" description="PDZ" evidence="12">
    <location>
        <begin position="605"/>
        <end position="691"/>
    </location>
</feature>
<evidence type="ECO:0000259" key="12">
    <source>
        <dbReference type="PROSITE" id="PS50106"/>
    </source>
</evidence>
<dbReference type="InterPro" id="IPR011011">
    <property type="entry name" value="Znf_FYVE_PHD"/>
</dbReference>
<dbReference type="SMART" id="SM00239">
    <property type="entry name" value="C2"/>
    <property type="match status" value="2"/>
</dbReference>
<dbReference type="InterPro" id="IPR013083">
    <property type="entry name" value="Znf_RING/FYVE/PHD"/>
</dbReference>
<dbReference type="Pfam" id="PF00595">
    <property type="entry name" value="PDZ"/>
    <property type="match status" value="1"/>
</dbReference>
<keyword evidence="16" id="KW-1185">Reference proteome</keyword>
<evidence type="ECO:0000256" key="6">
    <source>
        <dbReference type="ARBA" id="ARBA00022833"/>
    </source>
</evidence>
<feature type="domain" description="FYVE-type" evidence="13">
    <location>
        <begin position="110"/>
        <end position="170"/>
    </location>
</feature>
<feature type="compositionally biased region" description="Low complexity" evidence="10">
    <location>
        <begin position="700"/>
        <end position="716"/>
    </location>
</feature>
<dbReference type="FunFam" id="2.60.40.150:FF:000001">
    <property type="entry name" value="Regulating synaptic membrane exocytosis 3, isoform CRA_a"/>
    <property type="match status" value="1"/>
</dbReference>
<dbReference type="GO" id="GO:0006887">
    <property type="term" value="P:exocytosis"/>
    <property type="evidence" value="ECO:0007669"/>
    <property type="project" value="InterPro"/>
</dbReference>
<organism evidence="15 16">
    <name type="scientific">Canis lupus familiaris</name>
    <name type="common">Dog</name>
    <name type="synonym">Canis familiaris</name>
    <dbReference type="NCBI Taxonomy" id="9615"/>
    <lineage>
        <taxon>Eukaryota</taxon>
        <taxon>Metazoa</taxon>
        <taxon>Chordata</taxon>
        <taxon>Craniata</taxon>
        <taxon>Vertebrata</taxon>
        <taxon>Euteleostomi</taxon>
        <taxon>Mammalia</taxon>
        <taxon>Eutheria</taxon>
        <taxon>Laurasiatheria</taxon>
        <taxon>Carnivora</taxon>
        <taxon>Caniformia</taxon>
        <taxon>Canidae</taxon>
        <taxon>Canis</taxon>
    </lineage>
</organism>
<protein>
    <submittedName>
        <fullName evidence="15">Regulating synaptic membrane exocytosis 1</fullName>
    </submittedName>
</protein>
<dbReference type="InterPro" id="IPR000008">
    <property type="entry name" value="C2_dom"/>
</dbReference>
<dbReference type="SMART" id="SM00228">
    <property type="entry name" value="PDZ"/>
    <property type="match status" value="1"/>
</dbReference>
<feature type="compositionally biased region" description="Low complexity" evidence="10">
    <location>
        <begin position="1117"/>
        <end position="1138"/>
    </location>
</feature>
<dbReference type="CDD" id="cd04028">
    <property type="entry name" value="C2B_RIM1alpha"/>
    <property type="match status" value="1"/>
</dbReference>
<dbReference type="GO" id="GO:0016020">
    <property type="term" value="C:membrane"/>
    <property type="evidence" value="ECO:0007669"/>
    <property type="project" value="InterPro"/>
</dbReference>
<feature type="compositionally biased region" description="Basic and acidic residues" evidence="10">
    <location>
        <begin position="462"/>
        <end position="475"/>
    </location>
</feature>
<keyword evidence="7" id="KW-0770">Synapse</keyword>
<dbReference type="GO" id="GO:0045202">
    <property type="term" value="C:synapse"/>
    <property type="evidence" value="ECO:0007669"/>
    <property type="project" value="UniProtKB-SubCell"/>
</dbReference>
<reference evidence="15" key="2">
    <citation type="submission" date="2025-08" db="UniProtKB">
        <authorList>
            <consortium name="Ensembl"/>
        </authorList>
    </citation>
    <scope>IDENTIFICATION</scope>
    <source>
        <strain evidence="15">Boxer</strain>
    </source>
</reference>
<feature type="compositionally biased region" description="Basic and acidic residues" evidence="10">
    <location>
        <begin position="204"/>
        <end position="217"/>
    </location>
</feature>
<evidence type="ECO:0000256" key="5">
    <source>
        <dbReference type="ARBA" id="ARBA00022782"/>
    </source>
</evidence>
<keyword evidence="2" id="KW-0479">Metal-binding</keyword>
<dbReference type="Ensembl" id="ENSCAFT00845019216.1">
    <property type="protein sequence ID" value="ENSCAFP00845015012.1"/>
    <property type="gene ID" value="ENSCAFG00845010428.1"/>
</dbReference>
<feature type="compositionally biased region" description="Basic residues" evidence="10">
    <location>
        <begin position="377"/>
        <end position="388"/>
    </location>
</feature>
<dbReference type="SUPFAM" id="SSF49562">
    <property type="entry name" value="C2 domain (Calcium/lipid-binding domain, CaLB)"/>
    <property type="match status" value="2"/>
</dbReference>
<dbReference type="InterPro" id="IPR039032">
    <property type="entry name" value="Rim-like"/>
</dbReference>
<dbReference type="Pfam" id="PF00168">
    <property type="entry name" value="C2"/>
    <property type="match status" value="2"/>
</dbReference>
<evidence type="ECO:0000313" key="16">
    <source>
        <dbReference type="Proteomes" id="UP000805418"/>
    </source>
</evidence>
<evidence type="ECO:0000256" key="10">
    <source>
        <dbReference type="SAM" id="MobiDB-lite"/>
    </source>
</evidence>
<dbReference type="GO" id="GO:0008270">
    <property type="term" value="F:zinc ion binding"/>
    <property type="evidence" value="ECO:0007669"/>
    <property type="project" value="UniProtKB-KW"/>
</dbReference>
<dbReference type="FunFam" id="2.60.40.150:FF:000003">
    <property type="entry name" value="Regulating synaptic membrane exocytosis protein 2"/>
    <property type="match status" value="1"/>
</dbReference>
<feature type="compositionally biased region" description="Basic and acidic residues" evidence="10">
    <location>
        <begin position="968"/>
        <end position="1003"/>
    </location>
</feature>
<dbReference type="FunFam" id="3.30.40.10:FF:000546">
    <property type="entry name" value="Regulating synaptic membrane exocytosis 1"/>
    <property type="match status" value="1"/>
</dbReference>
<feature type="region of interest" description="Disordered" evidence="10">
    <location>
        <begin position="1"/>
        <end position="26"/>
    </location>
</feature>
<feature type="region of interest" description="Disordered" evidence="10">
    <location>
        <begin position="1217"/>
        <end position="1267"/>
    </location>
</feature>
<sequence length="1464" mass="163431">MSSAVGPRGPRPPTVPPPMQELPDLSHLTEEERNIIMAVMDRQKEEEEKEEAMLKCVVRDMAKPAACKTPRNAENQPHQPSPRLHQQFESYKEQVRKIGEEARRYQGEHKDDAPTCGICHKTKFADGCGHLCSYCRTKFCARCGGRVSLRSNNEDKVVMWVCNLCRKQQEILTKSGAWFFGSGPQQPSQDGTLSDTATGAGSEVPREKKARLQERSRSQTPLSTAAASSQDTAPPSAQPDRSKGAESSQQAVGPEQKQVSSRSRSEPPRERKKTAGLSEQNGKGAQKSERKRAPKSSVQPGEGAVEERERKERRESRRLEKGRSQDFPDVPEKREDRKAAEDEKQRKEEEYQTRYRSDPNLARYPVKPPPEEQQMRMHARVSRARHERRHSDVALPRTEAGAPPPDSKAGKRAPAAARASPPDSPRAYSAERTAEARAPGAKQLTNHSPPAPRHGPVPAEALEPKAQEPLRKQSRLDPSSAVLIRKSKREKVETMLRNDSLSSDQSESVRPSPPKPHRSKRGGKKRQMSVSSSEEEGVSTPEYTSCEDVELESESVSEKGDLDYYWLDPATWHSRETSPISSHPVTWQPSKEGDRLIGRVILNKRTTMPKESGALLGLKVVGGKMTDLGRLGAFITKVKKGSLADVVGHLRAGDEVLEWNGKPLPGATNEEVYNIILESKSEPQVEIIVSRPIGDIPRIPESSHPPLESSSSSFESQKMERPSISVISPTSPGALKDAPQVLPGQLSVKLWYDKVGHQLIVNVLQATDLPTRVDGRPRNPYVKMYFLPDRSDKSKRRTKTVKKVLEPKWNQTFVYSHVHRRDFRERMLEITVWDQPRVQEEESEFLGEILIELETALLDDEPHWYKLQTHDESSLPLPQPSPFMPRRHIHGESSSKKLQIGYRSSARESKSTTLTVPEQQRTTHHRSRSVSPHRGDDQGRPRSRLPNVPLQRSLDEIHPTRRSRSPTRHHDASRSPVDHRSRDVDSQYLSEQDRHSRKSDRSSIQKQTRKGTASDAERMHRQASPTHPPPSDTSFSSRRGRQLPQVPVRSSSIEQASLVVEERTRQMKMKVHRFKQTTGSGSSQELDREQYSKYSIHKDQYRSCDNVSAKSSDSDVSDVSAISRTSSASRLSSTSFMSEQSEHPRGRISSFTPKMQGRRMGTSGRAITKSTSVSGEMYTLEHNDGSQSDTAVGTVGAGGKKRRSSLSAKVVAIVSRRSRSTSQLSQTESGHKKLKSTIQRSTETGMAAEMRKMVRQPSRESTDGSINSYSSEGNLIFPGVRLGADSQFSDFLDGLGPAQLVGRQTLATPAMGDIQIGMEDKKGQLEVEVIRARSLTQKPGSKSTPAPYVKVYLLENGACIAKKKTRIARKTLDPLYQQSLVFDESPQGKVLQVIVWGDYGRMDHKCFMGVAQILLEELDLSSMVIGWYKLFPPSSLVDPTLTPLTRRASQSSLESSTGPPCIRS</sequence>
<dbReference type="PROSITE" id="PS50178">
    <property type="entry name" value="ZF_FYVE"/>
    <property type="match status" value="1"/>
</dbReference>
<dbReference type="CDD" id="cd06714">
    <property type="entry name" value="PDZ_RIM-like"/>
    <property type="match status" value="1"/>
</dbReference>
<reference evidence="15" key="1">
    <citation type="submission" date="2020-03" db="EMBL/GenBank/DDBJ databases">
        <title>Long-read based genome assembly of a Labrador retriever dog.</title>
        <authorList>
            <person name="Eory L."/>
            <person name="Zhang W."/>
            <person name="Schoenebeck J."/>
        </authorList>
    </citation>
    <scope>NUCLEOTIDE SEQUENCE [LARGE SCALE GENOMIC DNA]</scope>
    <source>
        <strain evidence="15">Labrador retriever</strain>
    </source>
</reference>
<dbReference type="Gene3D" id="2.30.42.10">
    <property type="match status" value="1"/>
</dbReference>
<evidence type="ECO:0000256" key="2">
    <source>
        <dbReference type="ARBA" id="ARBA00022723"/>
    </source>
</evidence>
<dbReference type="Proteomes" id="UP000805418">
    <property type="component" value="Chromosome 12"/>
</dbReference>
<feature type="compositionally biased region" description="Pro residues" evidence="10">
    <location>
        <begin position="9"/>
        <end position="20"/>
    </location>
</feature>
<feature type="region of interest" description="Disordered" evidence="10">
    <location>
        <begin position="1180"/>
        <end position="1200"/>
    </location>
</feature>
<dbReference type="GO" id="GO:0006886">
    <property type="term" value="P:intracellular protein transport"/>
    <property type="evidence" value="ECO:0007669"/>
    <property type="project" value="InterPro"/>
</dbReference>
<reference evidence="15" key="3">
    <citation type="submission" date="2025-09" db="UniProtKB">
        <authorList>
            <consortium name="Ensembl"/>
        </authorList>
    </citation>
    <scope>IDENTIFICATION</scope>
    <source>
        <strain evidence="15">Boxer</strain>
    </source>
</reference>
<feature type="region of interest" description="Disordered" evidence="10">
    <location>
        <begin position="698"/>
        <end position="732"/>
    </location>
</feature>
<feature type="region of interest" description="Disordered" evidence="10">
    <location>
        <begin position="1103"/>
        <end position="1164"/>
    </location>
</feature>
<dbReference type="InterPro" id="IPR001478">
    <property type="entry name" value="PDZ"/>
</dbReference>
<feature type="compositionally biased region" description="Acidic residues" evidence="10">
    <location>
        <begin position="545"/>
        <end position="555"/>
    </location>
</feature>
<feature type="compositionally biased region" description="Low complexity" evidence="10">
    <location>
        <begin position="412"/>
        <end position="430"/>
    </location>
</feature>
<feature type="region of interest" description="Disordered" evidence="10">
    <location>
        <begin position="870"/>
        <end position="1051"/>
    </location>
</feature>
<evidence type="ECO:0000256" key="7">
    <source>
        <dbReference type="ARBA" id="ARBA00023018"/>
    </source>
</evidence>
<accession>A0A8I3N779</accession>
<evidence type="ECO:0000259" key="13">
    <source>
        <dbReference type="PROSITE" id="PS50178"/>
    </source>
</evidence>
<feature type="compositionally biased region" description="Polar residues" evidence="10">
    <location>
        <begin position="911"/>
        <end position="920"/>
    </location>
</feature>
<dbReference type="InterPro" id="IPR036034">
    <property type="entry name" value="PDZ_sf"/>
</dbReference>
<dbReference type="PROSITE" id="PS50916">
    <property type="entry name" value="RABBD"/>
    <property type="match status" value="1"/>
</dbReference>
<dbReference type="SUPFAM" id="SSF57903">
    <property type="entry name" value="FYVE/PHD zinc finger"/>
    <property type="match status" value="1"/>
</dbReference>
<evidence type="ECO:0000256" key="8">
    <source>
        <dbReference type="ARBA" id="ARBA00034103"/>
    </source>
</evidence>
<dbReference type="Gene3D" id="2.60.40.150">
    <property type="entry name" value="C2 domain"/>
    <property type="match status" value="2"/>
</dbReference>
<keyword evidence="3" id="KW-0677">Repeat</keyword>
<feature type="compositionally biased region" description="Basic and acidic residues" evidence="10">
    <location>
        <begin position="1249"/>
        <end position="1262"/>
    </location>
</feature>
<feature type="compositionally biased region" description="Polar residues" evidence="10">
    <location>
        <begin position="497"/>
        <end position="509"/>
    </location>
</feature>
<evidence type="ECO:0000256" key="9">
    <source>
        <dbReference type="PROSITE-ProRule" id="PRU00091"/>
    </source>
</evidence>
<dbReference type="SUPFAM" id="SSF50156">
    <property type="entry name" value="PDZ domain-like"/>
    <property type="match status" value="1"/>
</dbReference>
<evidence type="ECO:0000256" key="3">
    <source>
        <dbReference type="ARBA" id="ARBA00022737"/>
    </source>
</evidence>
<dbReference type="CDD" id="cd04031">
    <property type="entry name" value="C2A_RIM1alpha"/>
    <property type="match status" value="1"/>
</dbReference>
<dbReference type="OrthoDB" id="420032at2759"/>
<dbReference type="Gene3D" id="3.30.40.10">
    <property type="entry name" value="Zinc/RING finger domain, C3HC4 (zinc finger)"/>
    <property type="match status" value="1"/>
</dbReference>
<feature type="domain" description="C2" evidence="11">
    <location>
        <begin position="742"/>
        <end position="865"/>
    </location>
</feature>
<feature type="region of interest" description="Disordered" evidence="10">
    <location>
        <begin position="182"/>
        <end position="555"/>
    </location>
</feature>
<feature type="compositionally biased region" description="Polar residues" evidence="10">
    <location>
        <begin position="218"/>
        <end position="235"/>
    </location>
</feature>
<dbReference type="GO" id="GO:0030154">
    <property type="term" value="P:cell differentiation"/>
    <property type="evidence" value="ECO:0007669"/>
    <property type="project" value="UniProtKB-KW"/>
</dbReference>
<feature type="domain" description="C2" evidence="11">
    <location>
        <begin position="1310"/>
        <end position="1428"/>
    </location>
</feature>
<dbReference type="Pfam" id="PF22601">
    <property type="entry name" value="RIM2a_ZnF"/>
    <property type="match status" value="1"/>
</dbReference>
<feature type="compositionally biased region" description="Basic residues" evidence="10">
    <location>
        <begin position="515"/>
        <end position="527"/>
    </location>
</feature>
<gene>
    <name evidence="15" type="primary">RIMS1</name>
</gene>
<feature type="compositionally biased region" description="Basic and acidic residues" evidence="10">
    <location>
        <begin position="305"/>
        <end position="357"/>
    </location>
</feature>
<comment type="subcellular location">
    <subcellularLocation>
        <location evidence="8">Synapse</location>
    </subcellularLocation>
</comment>
<dbReference type="PROSITE" id="PS50004">
    <property type="entry name" value="C2"/>
    <property type="match status" value="2"/>
</dbReference>
<name>A0A8I3N779_CANLF</name>
<dbReference type="InterPro" id="IPR035892">
    <property type="entry name" value="C2_domain_sf"/>
</dbReference>
<evidence type="ECO:0000259" key="14">
    <source>
        <dbReference type="PROSITE" id="PS50916"/>
    </source>
</evidence>
<dbReference type="PROSITE" id="PS50106">
    <property type="entry name" value="PDZ"/>
    <property type="match status" value="1"/>
</dbReference>
<evidence type="ECO:0000259" key="11">
    <source>
        <dbReference type="PROSITE" id="PS50004"/>
    </source>
</evidence>
<evidence type="ECO:0000256" key="1">
    <source>
        <dbReference type="ARBA" id="ARBA00022553"/>
    </source>
</evidence>
<dbReference type="GO" id="GO:0031267">
    <property type="term" value="F:small GTPase binding"/>
    <property type="evidence" value="ECO:0007669"/>
    <property type="project" value="InterPro"/>
</dbReference>
<evidence type="ECO:0000313" key="15">
    <source>
        <dbReference type="Ensembl" id="ENSCAFP00845015012.1"/>
    </source>
</evidence>
<dbReference type="PANTHER" id="PTHR12157">
    <property type="entry name" value="REGULATING SYNAPTIC MEMBRANE EXOCYTOSIS PROTEIN"/>
    <property type="match status" value="1"/>
</dbReference>
<dbReference type="FunFam" id="2.30.42.10:FF:000003">
    <property type="entry name" value="Regulating synaptic membrane exocytosis protein 1, putative"/>
    <property type="match status" value="1"/>
</dbReference>
<dbReference type="PANTHER" id="PTHR12157:SF18">
    <property type="entry name" value="REGULATING SYNAPTIC MEMBRANE EXOCYTOSIS PROTEIN 1"/>
    <property type="match status" value="1"/>
</dbReference>
<dbReference type="InterPro" id="IPR054386">
    <property type="entry name" value="RIM_Znf"/>
</dbReference>
<dbReference type="GeneTree" id="ENSGT00940000155134"/>